<sequence>MKPIVLLFVALISTGASTAVADDETRIVGVVLSAAGDPVAGAVVSLPELRRETTTDVDGRFVFEDLPEGEYLVGVSSLLFGGAVVRTEASDRPTEIVEITLDKIVHSGTVSVTAAGVARSLSELTTPVDLLVGDDLQRRKQSTLGETLAQQPGVTATSYGQGSSRPVIRGLGQDRIRILENGLDTGDVS</sequence>
<protein>
    <submittedName>
        <fullName evidence="3">Carboxypeptidase regulatory-like domain-containing protein</fullName>
    </submittedName>
</protein>
<dbReference type="Proteomes" id="UP000598633">
    <property type="component" value="Unassembled WGS sequence"/>
</dbReference>
<feature type="chain" id="PRO_5035280334" evidence="1">
    <location>
        <begin position="22"/>
        <end position="189"/>
    </location>
</feature>
<evidence type="ECO:0000256" key="1">
    <source>
        <dbReference type="SAM" id="SignalP"/>
    </source>
</evidence>
<dbReference type="AlphaFoldDB" id="A0A8J7C3Y5"/>
<dbReference type="InterPro" id="IPR037066">
    <property type="entry name" value="Plug_dom_sf"/>
</dbReference>
<gene>
    <name evidence="3" type="ORF">IFJ97_00360</name>
</gene>
<reference evidence="3 4" key="1">
    <citation type="submission" date="2020-08" db="EMBL/GenBank/DDBJ databases">
        <title>Acidobacteriota in marine sediments use diverse sulfur dissimilation pathways.</title>
        <authorList>
            <person name="Wasmund K."/>
        </authorList>
    </citation>
    <scope>NUCLEOTIDE SEQUENCE [LARGE SCALE GENOMIC DNA]</scope>
    <source>
        <strain evidence="3">MAG AM3-A</strain>
    </source>
</reference>
<dbReference type="Pfam" id="PF07715">
    <property type="entry name" value="Plug"/>
    <property type="match status" value="1"/>
</dbReference>
<dbReference type="SUPFAM" id="SSF56935">
    <property type="entry name" value="Porins"/>
    <property type="match status" value="1"/>
</dbReference>
<comment type="caution">
    <text evidence="3">The sequence shown here is derived from an EMBL/GenBank/DDBJ whole genome shotgun (WGS) entry which is preliminary data.</text>
</comment>
<dbReference type="GO" id="GO:0004180">
    <property type="term" value="F:carboxypeptidase activity"/>
    <property type="evidence" value="ECO:0007669"/>
    <property type="project" value="UniProtKB-KW"/>
</dbReference>
<feature type="domain" description="TonB-dependent receptor plug" evidence="2">
    <location>
        <begin position="121"/>
        <end position="185"/>
    </location>
</feature>
<name>A0A8J7C3Y5_9BACT</name>
<dbReference type="EMBL" id="JACXWA010000006">
    <property type="protein sequence ID" value="MBD3869796.1"/>
    <property type="molecule type" value="Genomic_DNA"/>
</dbReference>
<evidence type="ECO:0000313" key="4">
    <source>
        <dbReference type="Proteomes" id="UP000598633"/>
    </source>
</evidence>
<feature type="signal peptide" evidence="1">
    <location>
        <begin position="1"/>
        <end position="21"/>
    </location>
</feature>
<dbReference type="Pfam" id="PF13620">
    <property type="entry name" value="CarboxypepD_reg"/>
    <property type="match status" value="1"/>
</dbReference>
<organism evidence="3 4">
    <name type="scientific">Candidatus Sulfomarinibacter kjeldsenii</name>
    <dbReference type="NCBI Taxonomy" id="2885994"/>
    <lineage>
        <taxon>Bacteria</taxon>
        <taxon>Pseudomonadati</taxon>
        <taxon>Acidobacteriota</taxon>
        <taxon>Thermoanaerobaculia</taxon>
        <taxon>Thermoanaerobaculales</taxon>
        <taxon>Candidatus Sulfomarinibacteraceae</taxon>
        <taxon>Candidatus Sulfomarinibacter</taxon>
    </lineage>
</organism>
<dbReference type="Gene3D" id="2.170.130.10">
    <property type="entry name" value="TonB-dependent receptor, plug domain"/>
    <property type="match status" value="1"/>
</dbReference>
<evidence type="ECO:0000259" key="2">
    <source>
        <dbReference type="Pfam" id="PF07715"/>
    </source>
</evidence>
<dbReference type="InterPro" id="IPR008969">
    <property type="entry name" value="CarboxyPept-like_regulatory"/>
</dbReference>
<dbReference type="InterPro" id="IPR012910">
    <property type="entry name" value="Plug_dom"/>
</dbReference>
<keyword evidence="1" id="KW-0732">Signal</keyword>
<accession>A0A8J7C3Y5</accession>
<evidence type="ECO:0000313" key="3">
    <source>
        <dbReference type="EMBL" id="MBD3869796.1"/>
    </source>
</evidence>
<dbReference type="Gene3D" id="2.60.40.1120">
    <property type="entry name" value="Carboxypeptidase-like, regulatory domain"/>
    <property type="match status" value="1"/>
</dbReference>
<keyword evidence="3" id="KW-0121">Carboxypeptidase</keyword>
<keyword evidence="3" id="KW-0378">Hydrolase</keyword>
<dbReference type="SUPFAM" id="SSF49464">
    <property type="entry name" value="Carboxypeptidase regulatory domain-like"/>
    <property type="match status" value="1"/>
</dbReference>
<proteinExistence type="predicted"/>
<keyword evidence="3" id="KW-0645">Protease</keyword>